<gene>
    <name evidence="1" type="ORF">M23134_05935</name>
</gene>
<accession>A1ZZ52</accession>
<organism evidence="1 2">
    <name type="scientific">Microscilla marina ATCC 23134</name>
    <dbReference type="NCBI Taxonomy" id="313606"/>
    <lineage>
        <taxon>Bacteria</taxon>
        <taxon>Pseudomonadati</taxon>
        <taxon>Bacteroidota</taxon>
        <taxon>Cytophagia</taxon>
        <taxon>Cytophagales</taxon>
        <taxon>Microscillaceae</taxon>
        <taxon>Microscilla</taxon>
    </lineage>
</organism>
<sequence length="39" mass="4371">MGEWSHSTPLGTSVCLVQMRRVKLELSASFFIKFSGLKV</sequence>
<proteinExistence type="predicted"/>
<keyword evidence="2" id="KW-1185">Reference proteome</keyword>
<protein>
    <submittedName>
        <fullName evidence="1">Uncharacterized protein</fullName>
    </submittedName>
</protein>
<reference evidence="1 2" key="1">
    <citation type="submission" date="2007-01" db="EMBL/GenBank/DDBJ databases">
        <authorList>
            <person name="Haygood M."/>
            <person name="Podell S."/>
            <person name="Anderson C."/>
            <person name="Hopkinson B."/>
            <person name="Roe K."/>
            <person name="Barbeau K."/>
            <person name="Gaasterland T."/>
            <person name="Ferriera S."/>
            <person name="Johnson J."/>
            <person name="Kravitz S."/>
            <person name="Beeson K."/>
            <person name="Sutton G."/>
            <person name="Rogers Y.-H."/>
            <person name="Friedman R."/>
            <person name="Frazier M."/>
            <person name="Venter J.C."/>
        </authorList>
    </citation>
    <scope>NUCLEOTIDE SEQUENCE [LARGE SCALE GENOMIC DNA]</scope>
    <source>
        <strain evidence="1 2">ATCC 23134</strain>
    </source>
</reference>
<dbReference type="EMBL" id="AAWS01000073">
    <property type="protein sequence ID" value="EAY24311.1"/>
    <property type="molecule type" value="Genomic_DNA"/>
</dbReference>
<evidence type="ECO:0000313" key="1">
    <source>
        <dbReference type="EMBL" id="EAY24311.1"/>
    </source>
</evidence>
<dbReference type="AlphaFoldDB" id="A1ZZ52"/>
<dbReference type="Proteomes" id="UP000004095">
    <property type="component" value="Unassembled WGS sequence"/>
</dbReference>
<name>A1ZZ52_MICM2</name>
<evidence type="ECO:0000313" key="2">
    <source>
        <dbReference type="Proteomes" id="UP000004095"/>
    </source>
</evidence>
<comment type="caution">
    <text evidence="1">The sequence shown here is derived from an EMBL/GenBank/DDBJ whole genome shotgun (WGS) entry which is preliminary data.</text>
</comment>